<dbReference type="PROSITE" id="PS50895">
    <property type="entry name" value="SURF1"/>
    <property type="match status" value="1"/>
</dbReference>
<keyword evidence="2 7" id="KW-0812">Transmembrane</keyword>
<keyword evidence="3 7" id="KW-1133">Transmembrane helix</keyword>
<dbReference type="Pfam" id="PF02104">
    <property type="entry name" value="SURF1"/>
    <property type="match status" value="1"/>
</dbReference>
<feature type="region of interest" description="Disordered" evidence="6">
    <location>
        <begin position="676"/>
        <end position="744"/>
    </location>
</feature>
<dbReference type="CDD" id="cd06662">
    <property type="entry name" value="SURF1"/>
    <property type="match status" value="1"/>
</dbReference>
<protein>
    <recommendedName>
        <fullName evidence="10">SURF1-like protein</fullName>
    </recommendedName>
</protein>
<proteinExistence type="predicted"/>
<dbReference type="AlphaFoldDB" id="A0A9W8JWY6"/>
<name>A0A9W8JWY6_9AGAR</name>
<feature type="compositionally biased region" description="Polar residues" evidence="6">
    <location>
        <begin position="256"/>
        <end position="269"/>
    </location>
</feature>
<feature type="compositionally biased region" description="Polar residues" evidence="6">
    <location>
        <begin position="686"/>
        <end position="703"/>
    </location>
</feature>
<accession>A0A9W8JWY6</accession>
<evidence type="ECO:0000313" key="8">
    <source>
        <dbReference type="EMBL" id="KAJ3505152.1"/>
    </source>
</evidence>
<sequence length="1176" mass="132353">MVLIGIMPAFTFGLGTWQLKRLKWKINLIDELEEKLQLQPLALPSKIKFSVLSVIPEFVFRRVALKGRWDYAHTMLLSPRVREGVHGVHVVTPLIRENGSTVLVDRGFVSKDFVASLDSKREEGEVEVLGMLRTSQYRNRFTPDNDPDNGMWYWVDVEGMANYAGGEGARVQPVFIEQIFEGHAGEANTRLEKGIPIGRVPTVDLRNSHLSYVITCRGSQPSPASRVFCTLKMENTHLPGIEDDVFGSRDAPKQRLSPSRNHFTPSDPISTRPIRHRPEVQKTHTGLTPPVRRGSPLNPQNIAQAEARRRSRPPDVTLPSSDSSSRHRRTVSHSLGTMSRIPDFSGGALGGQDAELEVGVFSNEYDLAHEDPMILEDVQRAIRLKARREARMKRDSALTPEKPTAHPASPSSPLSITPSRKPLPSFSPSPSPSFSPSSSRKLSNSTSSDVDFSPSTGGVEPLLPSHPIPASLDNGMTLDWTGALTDDSDKRWPISIGKRKEKDKMLPLGVIIDQQEKTYQVEKLARIRNLASSQTARKANITTEQLGRRYNLIYKSLEKNAVLNLAGVARWYSAQENDFHISLEKAEPFTWLKHLEKRSTDKKRSLWILSALVMEEYCHAQEHQYHMQTIPEDSTLPNSDASYPRKSRPASFLSATRVLTEDPVSFEPLADSKRNSFDAMSRKSAESTLGSVRSGSSHPSTPLSPIPSRNAESTKDSQATTIPEDPPTSTSEMSEEELATVRNSQSTTAALVIPEVSVHPPSSESATTNAPTSIPVSQTTSTASSGSSQPKPVGTNVNRSLSSLKTSLKYATIGPSSPQPKAPKAWTKKEREAREERLRQEYEMKTNMLREVKHYNERARKLLARMANLLREYDEARDESRHDFDVTLPRVPQDVLEASVHDPSGTTSNPRTRRTAAWRYVEDIHHRIARQRKLFTDFIESFPDYVPNEGCFLDDTIESALQTLDILRKQKAEVARDSATSAELLESVQKVHAEVKDKYNQTVAQASVVYPELSHIVALEESYKDQYQQFWELGMDALTLLLDTVTPFWRTYGKRIGEDVRDFLIIPLYRNEFTGEARKYPIKAFPRRSFRHWVGLTLFFLASIAVNILQVRAAISSSKNFRLHSIPYHSVRWTALPFFWIGIIIQWVAVIIEFAIVFMQLVVIAWWTGWFVKLFS</sequence>
<feature type="region of interest" description="Disordered" evidence="6">
    <location>
        <begin position="391"/>
        <end position="470"/>
    </location>
</feature>
<feature type="coiled-coil region" evidence="5">
    <location>
        <begin position="845"/>
        <end position="879"/>
    </location>
</feature>
<feature type="transmembrane region" description="Helical" evidence="7">
    <location>
        <begin position="1136"/>
        <end position="1167"/>
    </location>
</feature>
<evidence type="ECO:0000256" key="3">
    <source>
        <dbReference type="ARBA" id="ARBA00022989"/>
    </source>
</evidence>
<feature type="compositionally biased region" description="Low complexity" evidence="6">
    <location>
        <begin position="777"/>
        <end position="789"/>
    </location>
</feature>
<evidence type="ECO:0000256" key="2">
    <source>
        <dbReference type="ARBA" id="ARBA00022692"/>
    </source>
</evidence>
<comment type="subcellular location">
    <subcellularLocation>
        <location evidence="1">Membrane</location>
    </subcellularLocation>
</comment>
<dbReference type="GO" id="GO:0016020">
    <property type="term" value="C:membrane"/>
    <property type="evidence" value="ECO:0007669"/>
    <property type="project" value="UniProtKB-SubCell"/>
</dbReference>
<keyword evidence="5" id="KW-0175">Coiled coil</keyword>
<evidence type="ECO:0000256" key="6">
    <source>
        <dbReference type="SAM" id="MobiDB-lite"/>
    </source>
</evidence>
<dbReference type="PANTHER" id="PTHR23427:SF2">
    <property type="entry name" value="SURFEIT LOCUS PROTEIN 1"/>
    <property type="match status" value="1"/>
</dbReference>
<dbReference type="GO" id="GO:0005739">
    <property type="term" value="C:mitochondrion"/>
    <property type="evidence" value="ECO:0007669"/>
    <property type="project" value="TreeGrafter"/>
</dbReference>
<gene>
    <name evidence="8" type="ORF">NLJ89_g7562</name>
</gene>
<feature type="compositionally biased region" description="Polar residues" evidence="6">
    <location>
        <begin position="766"/>
        <end position="776"/>
    </location>
</feature>
<dbReference type="EMBL" id="JANKHO010000918">
    <property type="protein sequence ID" value="KAJ3505152.1"/>
    <property type="molecule type" value="Genomic_DNA"/>
</dbReference>
<dbReference type="GO" id="GO:0033617">
    <property type="term" value="P:mitochondrial respiratory chain complex IV assembly"/>
    <property type="evidence" value="ECO:0007669"/>
    <property type="project" value="TreeGrafter"/>
</dbReference>
<evidence type="ECO:0000256" key="4">
    <source>
        <dbReference type="ARBA" id="ARBA00023136"/>
    </source>
</evidence>
<dbReference type="PANTHER" id="PTHR23427">
    <property type="entry name" value="SURFEIT LOCUS PROTEIN"/>
    <property type="match status" value="1"/>
</dbReference>
<evidence type="ECO:0000313" key="9">
    <source>
        <dbReference type="Proteomes" id="UP001148786"/>
    </source>
</evidence>
<feature type="region of interest" description="Disordered" evidence="6">
    <location>
        <begin position="758"/>
        <end position="798"/>
    </location>
</feature>
<dbReference type="Proteomes" id="UP001148786">
    <property type="component" value="Unassembled WGS sequence"/>
</dbReference>
<evidence type="ECO:0000256" key="1">
    <source>
        <dbReference type="ARBA" id="ARBA00004370"/>
    </source>
</evidence>
<keyword evidence="9" id="KW-1185">Reference proteome</keyword>
<feature type="compositionally biased region" description="Polar residues" evidence="6">
    <location>
        <begin position="631"/>
        <end position="641"/>
    </location>
</feature>
<dbReference type="InterPro" id="IPR045214">
    <property type="entry name" value="Surf1/Surf4"/>
</dbReference>
<organism evidence="8 9">
    <name type="scientific">Agrocybe chaxingu</name>
    <dbReference type="NCBI Taxonomy" id="84603"/>
    <lineage>
        <taxon>Eukaryota</taxon>
        <taxon>Fungi</taxon>
        <taxon>Dikarya</taxon>
        <taxon>Basidiomycota</taxon>
        <taxon>Agaricomycotina</taxon>
        <taxon>Agaricomycetes</taxon>
        <taxon>Agaricomycetidae</taxon>
        <taxon>Agaricales</taxon>
        <taxon>Agaricineae</taxon>
        <taxon>Strophariaceae</taxon>
        <taxon>Agrocybe</taxon>
    </lineage>
</organism>
<dbReference type="OrthoDB" id="3190515at2759"/>
<feature type="region of interest" description="Disordered" evidence="6">
    <location>
        <begin position="628"/>
        <end position="648"/>
    </location>
</feature>
<feature type="compositionally biased region" description="Basic and acidic residues" evidence="6">
    <location>
        <begin position="676"/>
        <end position="685"/>
    </location>
</feature>
<evidence type="ECO:0000256" key="7">
    <source>
        <dbReference type="SAM" id="Phobius"/>
    </source>
</evidence>
<feature type="transmembrane region" description="Helical" evidence="7">
    <location>
        <begin position="1093"/>
        <end position="1115"/>
    </location>
</feature>
<feature type="region of interest" description="Disordered" evidence="6">
    <location>
        <begin position="240"/>
        <end position="348"/>
    </location>
</feature>
<evidence type="ECO:0008006" key="10">
    <source>
        <dbReference type="Google" id="ProtNLM"/>
    </source>
</evidence>
<evidence type="ECO:0000256" key="5">
    <source>
        <dbReference type="SAM" id="Coils"/>
    </source>
</evidence>
<feature type="compositionally biased region" description="Low complexity" evidence="6">
    <location>
        <begin position="434"/>
        <end position="448"/>
    </location>
</feature>
<reference evidence="8" key="1">
    <citation type="submission" date="2022-07" db="EMBL/GenBank/DDBJ databases">
        <title>Genome Sequence of Agrocybe chaxingu.</title>
        <authorList>
            <person name="Buettner E."/>
        </authorList>
    </citation>
    <scope>NUCLEOTIDE SEQUENCE</scope>
    <source>
        <strain evidence="8">MP-N11</strain>
    </source>
</reference>
<dbReference type="InterPro" id="IPR002994">
    <property type="entry name" value="Surf1/Shy1"/>
</dbReference>
<keyword evidence="4 7" id="KW-0472">Membrane</keyword>
<comment type="caution">
    <text evidence="8">The sequence shown here is derived from an EMBL/GenBank/DDBJ whole genome shotgun (WGS) entry which is preliminary data.</text>
</comment>